<keyword evidence="5" id="KW-1185">Reference proteome</keyword>
<keyword evidence="2" id="KW-0732">Signal</keyword>
<feature type="signal peptide" evidence="2">
    <location>
        <begin position="1"/>
        <end position="18"/>
    </location>
</feature>
<feature type="domain" description="FecR protein" evidence="3">
    <location>
        <begin position="52"/>
        <end position="152"/>
    </location>
</feature>
<dbReference type="EMBL" id="AUYB01000132">
    <property type="protein sequence ID" value="KZN32444.1"/>
    <property type="molecule type" value="Genomic_DNA"/>
</dbReference>
<proteinExistence type="predicted"/>
<evidence type="ECO:0000256" key="1">
    <source>
        <dbReference type="SAM" id="MobiDB-lite"/>
    </source>
</evidence>
<evidence type="ECO:0000259" key="3">
    <source>
        <dbReference type="Pfam" id="PF04773"/>
    </source>
</evidence>
<dbReference type="AlphaFoldDB" id="A0A166VB79"/>
<reference evidence="4 5" key="1">
    <citation type="submission" date="2013-07" db="EMBL/GenBank/DDBJ databases">
        <title>Comparative Genomic and Metabolomic Analysis of Twelve Strains of Pseudoalteromonas luteoviolacea.</title>
        <authorList>
            <person name="Vynne N.G."/>
            <person name="Mansson M."/>
            <person name="Gram L."/>
        </authorList>
    </citation>
    <scope>NUCLEOTIDE SEQUENCE [LARGE SCALE GENOMIC DNA]</scope>
    <source>
        <strain evidence="4 5">DSM 6061</strain>
    </source>
</reference>
<dbReference type="PANTHER" id="PTHR38731">
    <property type="entry name" value="LIPL45-RELATED LIPOPROTEIN-RELATED"/>
    <property type="match status" value="1"/>
</dbReference>
<evidence type="ECO:0000313" key="4">
    <source>
        <dbReference type="EMBL" id="KZN32444.1"/>
    </source>
</evidence>
<dbReference type="InterPro" id="IPR006860">
    <property type="entry name" value="FecR"/>
</dbReference>
<dbReference type="PANTHER" id="PTHR38731:SF1">
    <property type="entry name" value="FECR PROTEIN DOMAIN-CONTAINING PROTEIN"/>
    <property type="match status" value="1"/>
</dbReference>
<dbReference type="Proteomes" id="UP000076643">
    <property type="component" value="Unassembled WGS sequence"/>
</dbReference>
<accession>A0A166VB79</accession>
<feature type="chain" id="PRO_5007881077" description="FecR protein domain-containing protein" evidence="2">
    <location>
        <begin position="19"/>
        <end position="203"/>
    </location>
</feature>
<dbReference type="Pfam" id="PF04773">
    <property type="entry name" value="FecR"/>
    <property type="match status" value="1"/>
</dbReference>
<gene>
    <name evidence="4" type="ORF">N475_22445</name>
</gene>
<evidence type="ECO:0000256" key="2">
    <source>
        <dbReference type="SAM" id="SignalP"/>
    </source>
</evidence>
<protein>
    <recommendedName>
        <fullName evidence="3">FecR protein domain-containing protein</fullName>
    </recommendedName>
</protein>
<dbReference type="RefSeq" id="WP_063356375.1">
    <property type="nucleotide sequence ID" value="NZ_AQHB01000023.1"/>
</dbReference>
<name>A0A166VB79_9GAMM</name>
<feature type="region of interest" description="Disordered" evidence="1">
    <location>
        <begin position="179"/>
        <end position="203"/>
    </location>
</feature>
<evidence type="ECO:0000313" key="5">
    <source>
        <dbReference type="Proteomes" id="UP000076643"/>
    </source>
</evidence>
<organism evidence="4 5">
    <name type="scientific">Pseudoalteromonas luteoviolacea DSM 6061</name>
    <dbReference type="NCBI Taxonomy" id="1365250"/>
    <lineage>
        <taxon>Bacteria</taxon>
        <taxon>Pseudomonadati</taxon>
        <taxon>Pseudomonadota</taxon>
        <taxon>Gammaproteobacteria</taxon>
        <taxon>Alteromonadales</taxon>
        <taxon>Pseudoalteromonadaceae</taxon>
        <taxon>Pseudoalteromonas</taxon>
    </lineage>
</organism>
<sequence length="203" mass="22342">MKISLLVYCCFMCFSISAEQVAKTMLAKHNVVATKGEKLRTLKRKSSIFNNDSIATGKLARAQFRFSEGTILTLGADTQFLVSEFNHGHSQKDPSASFEFVAGAFRVVTGEITKVARPNFKIKTPLGSIGIRGTDFWGGNLYDNESIEVILLDSEHPITIENQFGKVIITEPGTGSTLRIGKAPSKPEKWSNQKLQDAVKTIQ</sequence>
<comment type="caution">
    <text evidence="4">The sequence shown here is derived from an EMBL/GenBank/DDBJ whole genome shotgun (WGS) entry which is preliminary data.</text>
</comment>
<dbReference type="PATRIC" id="fig|1365250.3.peg.4291"/>